<keyword evidence="4" id="KW-1185">Reference proteome</keyword>
<dbReference type="PANTHER" id="PTHR12250:SF0">
    <property type="entry name" value="GPI ETHANOLAMINE PHOSPHATE TRANSFERASE 1"/>
    <property type="match status" value="1"/>
</dbReference>
<dbReference type="InterPro" id="IPR017852">
    <property type="entry name" value="GPI_EtnP_transferase_1_C"/>
</dbReference>
<keyword evidence="1" id="KW-0472">Membrane</keyword>
<dbReference type="InterPro" id="IPR007070">
    <property type="entry name" value="GPI_EtnP_transferase_1"/>
</dbReference>
<dbReference type="GO" id="GO:0006506">
    <property type="term" value="P:GPI anchor biosynthetic process"/>
    <property type="evidence" value="ECO:0007669"/>
    <property type="project" value="UniProtKB-UniPathway"/>
</dbReference>
<dbReference type="EMBL" id="KV895367">
    <property type="protein sequence ID" value="OON17433.1"/>
    <property type="molecule type" value="Genomic_DNA"/>
</dbReference>
<dbReference type="Pfam" id="PF04987">
    <property type="entry name" value="PigN"/>
    <property type="match status" value="1"/>
</dbReference>
<comment type="function">
    <text evidence="1">Ethanolamine phosphate transferase involved in glycosylphosphatidylinositol-anchor biosynthesis. Transfers ethanolamine phosphate to the first alpha-1,4-linked mannose of the glycosylphosphatidylinositol precursor of GPI-anchor.</text>
</comment>
<protein>
    <recommendedName>
        <fullName evidence="1">GPI ethanolamine phosphate transferase 1</fullName>
        <ecNumber evidence="1">2.-.-.-</ecNumber>
    </recommendedName>
</protein>
<dbReference type="GO" id="GO:0051377">
    <property type="term" value="F:mannose-ethanolamine phosphotransferase activity"/>
    <property type="evidence" value="ECO:0007669"/>
    <property type="project" value="UniProtKB-UniRule"/>
</dbReference>
<dbReference type="AlphaFoldDB" id="A0A1S8WT20"/>
<keyword evidence="1" id="KW-0256">Endoplasmic reticulum</keyword>
<dbReference type="GO" id="GO:0005789">
    <property type="term" value="C:endoplasmic reticulum membrane"/>
    <property type="evidence" value="ECO:0007669"/>
    <property type="project" value="UniProtKB-SubCell"/>
</dbReference>
<feature type="transmembrane region" description="Helical" evidence="1">
    <location>
        <begin position="94"/>
        <end position="114"/>
    </location>
</feature>
<gene>
    <name evidence="3" type="ORF">X801_06727</name>
</gene>
<comment type="caution">
    <text evidence="1">Lacks conserved residue(s) required for the propagation of feature annotation.</text>
</comment>
<feature type="transmembrane region" description="Helical" evidence="1">
    <location>
        <begin position="120"/>
        <end position="137"/>
    </location>
</feature>
<comment type="similarity">
    <text evidence="1">Belongs to the PIGG/PIGN/PIGO family. PIGN subfamily.</text>
</comment>
<organism evidence="3 4">
    <name type="scientific">Opisthorchis viverrini</name>
    <name type="common">Southeast Asian liver fluke</name>
    <dbReference type="NCBI Taxonomy" id="6198"/>
    <lineage>
        <taxon>Eukaryota</taxon>
        <taxon>Metazoa</taxon>
        <taxon>Spiralia</taxon>
        <taxon>Lophotrochozoa</taxon>
        <taxon>Platyhelminthes</taxon>
        <taxon>Trematoda</taxon>
        <taxon>Digenea</taxon>
        <taxon>Opisthorchiida</taxon>
        <taxon>Opisthorchiata</taxon>
        <taxon>Opisthorchiidae</taxon>
        <taxon>Opisthorchis</taxon>
    </lineage>
</organism>
<evidence type="ECO:0000313" key="3">
    <source>
        <dbReference type="EMBL" id="OON17433.1"/>
    </source>
</evidence>
<dbReference type="UniPathway" id="UPA00196"/>
<dbReference type="EC" id="2.-.-.-" evidence="1"/>
<evidence type="ECO:0000256" key="1">
    <source>
        <dbReference type="RuleBase" id="RU367138"/>
    </source>
</evidence>
<feature type="domain" description="GPI ethanolamine phosphate transferase 1 C-terminal" evidence="2">
    <location>
        <begin position="46"/>
        <end position="211"/>
    </location>
</feature>
<accession>A0A1S8WT20</accession>
<sequence>MTAPLGLLNERDTRRRLEKAEKLESSRAYPQSIVEYEQLTELILAALNYYHTYDRQFLGVCIGITFALWSLAILSTLRGSILSETTECSRPLHIFRFFATGIVCFCGLLVLSLAKLCPPSHTVCQLVPLTLALYLLWSPSTRRLLFTKRDSEFVRATSRPSQYENIQCSSFAIGLLRSVSSLCVLELLIWGFHYRPLLSAACLVVALWPLLDPSFGQGAVVEL</sequence>
<dbReference type="PANTHER" id="PTHR12250">
    <property type="entry name" value="PHOSPHATIDYLINOSITOL GLYCAN, CLASS N"/>
    <property type="match status" value="1"/>
</dbReference>
<comment type="pathway">
    <text evidence="1">Glycolipid biosynthesis; glycosylphosphatidylinositol-anchor biosynthesis.</text>
</comment>
<reference evidence="3 4" key="1">
    <citation type="submission" date="2015-03" db="EMBL/GenBank/DDBJ databases">
        <title>Draft genome of the nematode, Opisthorchis viverrini.</title>
        <authorList>
            <person name="Mitreva M."/>
        </authorList>
    </citation>
    <scope>NUCLEOTIDE SEQUENCE [LARGE SCALE GENOMIC DNA]</scope>
    <source>
        <strain evidence="3">Khon Kaen</strain>
    </source>
</reference>
<evidence type="ECO:0000259" key="2">
    <source>
        <dbReference type="Pfam" id="PF04987"/>
    </source>
</evidence>
<dbReference type="Proteomes" id="UP000243686">
    <property type="component" value="Unassembled WGS sequence"/>
</dbReference>
<feature type="transmembrane region" description="Helical" evidence="1">
    <location>
        <begin position="57"/>
        <end position="74"/>
    </location>
</feature>
<comment type="subcellular location">
    <subcellularLocation>
        <location evidence="1">Endoplasmic reticulum membrane</location>
        <topology evidence="1">Multi-pass membrane protein</topology>
    </subcellularLocation>
</comment>
<evidence type="ECO:0000313" key="4">
    <source>
        <dbReference type="Proteomes" id="UP000243686"/>
    </source>
</evidence>
<keyword evidence="1" id="KW-1133">Transmembrane helix</keyword>
<keyword evidence="1" id="KW-0337">GPI-anchor biosynthesis</keyword>
<name>A0A1S8WT20_OPIVI</name>
<keyword evidence="1" id="KW-0808">Transferase</keyword>
<proteinExistence type="inferred from homology"/>
<keyword evidence="1" id="KW-0812">Transmembrane</keyword>